<protein>
    <recommendedName>
        <fullName evidence="2">PD-(D/E)XK endonuclease-like domain-containing protein</fullName>
    </recommendedName>
</protein>
<name>A0A6C0CH75_9ZZZZ</name>
<reference evidence="1" key="1">
    <citation type="journal article" date="2020" name="Nature">
        <title>Giant virus diversity and host interactions through global metagenomics.</title>
        <authorList>
            <person name="Schulz F."/>
            <person name="Roux S."/>
            <person name="Paez-Espino D."/>
            <person name="Jungbluth S."/>
            <person name="Walsh D.A."/>
            <person name="Denef V.J."/>
            <person name="McMahon K.D."/>
            <person name="Konstantinidis K.T."/>
            <person name="Eloe-Fadrosh E.A."/>
            <person name="Kyrpides N.C."/>
            <person name="Woyke T."/>
        </authorList>
    </citation>
    <scope>NUCLEOTIDE SEQUENCE</scope>
    <source>
        <strain evidence="1">GVMAG-M-3300021079-18</strain>
    </source>
</reference>
<dbReference type="AlphaFoldDB" id="A0A6C0CH75"/>
<organism evidence="1">
    <name type="scientific">viral metagenome</name>
    <dbReference type="NCBI Taxonomy" id="1070528"/>
    <lineage>
        <taxon>unclassified sequences</taxon>
        <taxon>metagenomes</taxon>
        <taxon>organismal metagenomes</taxon>
    </lineage>
</organism>
<evidence type="ECO:0000313" key="1">
    <source>
        <dbReference type="EMBL" id="QHT03643.1"/>
    </source>
</evidence>
<evidence type="ECO:0008006" key="2">
    <source>
        <dbReference type="Google" id="ProtNLM"/>
    </source>
</evidence>
<sequence length="302" mass="36243">MKESMICEYFDVLSKQNGHTRDKNIMINEDEHIYFVSGFPRDYFMSVTTWKDTLFPKFDADDVSKKLSTRSKPSQYSGLTPTQIKTNWGERADLGKWLHRDIEGFLNNNILPSKYTNHDLLCLHEIAYYEWIHMQKQHGHTLPAQIETKEWRQFMRFVCDNPHLKPYRTEWMVYHEEYKLTGTIDAVFTLDPERCIMPQNEMPRSEPIFIIVDWKRSPHRVSRSESYNRKLKDSSLWFMQDTNYWKFAVQINLYTIILGDKYDIKCDYMFIVRFHPDSSTYQTIRMPCLDWALRPLLRSSAK</sequence>
<dbReference type="EMBL" id="MN739415">
    <property type="protein sequence ID" value="QHT03643.1"/>
    <property type="molecule type" value="Genomic_DNA"/>
</dbReference>
<proteinExistence type="predicted"/>
<accession>A0A6C0CH75</accession>